<comment type="similarity">
    <text evidence="2 5">Belongs to the glycosyl hydrolase 47 family.</text>
</comment>
<feature type="domain" description="PA" evidence="7">
    <location>
        <begin position="802"/>
        <end position="888"/>
    </location>
</feature>
<dbReference type="Gene3D" id="1.50.10.10">
    <property type="match status" value="1"/>
</dbReference>
<evidence type="ECO:0000313" key="9">
    <source>
        <dbReference type="Proteomes" id="UP001491310"/>
    </source>
</evidence>
<dbReference type="SUPFAM" id="SSF52025">
    <property type="entry name" value="PA domain"/>
    <property type="match status" value="1"/>
</dbReference>
<keyword evidence="4" id="KW-0325">Glycoprotein</keyword>
<feature type="region of interest" description="Disordered" evidence="6">
    <location>
        <begin position="546"/>
        <end position="573"/>
    </location>
</feature>
<dbReference type="PANTHER" id="PTHR45679:SF5">
    <property type="entry name" value="ER DEGRADATION-ENHANCING ALPHA-MANNOSIDASE-LIKE PROTEIN 1"/>
    <property type="match status" value="1"/>
</dbReference>
<organism evidence="8 9">
    <name type="scientific">Coccomyxa subellipsoidea</name>
    <dbReference type="NCBI Taxonomy" id="248742"/>
    <lineage>
        <taxon>Eukaryota</taxon>
        <taxon>Viridiplantae</taxon>
        <taxon>Chlorophyta</taxon>
        <taxon>core chlorophytes</taxon>
        <taxon>Trebouxiophyceae</taxon>
        <taxon>Trebouxiophyceae incertae sedis</taxon>
        <taxon>Coccomyxaceae</taxon>
        <taxon>Coccomyxa</taxon>
    </lineage>
</organism>
<evidence type="ECO:0000256" key="6">
    <source>
        <dbReference type="SAM" id="MobiDB-lite"/>
    </source>
</evidence>
<accession>A0ABR2YG29</accession>
<comment type="caution">
    <text evidence="8">The sequence shown here is derived from an EMBL/GenBank/DDBJ whole genome shotgun (WGS) entry which is preliminary data.</text>
</comment>
<dbReference type="Gene3D" id="3.50.30.30">
    <property type="match status" value="1"/>
</dbReference>
<dbReference type="InterPro" id="IPR003137">
    <property type="entry name" value="PA_domain"/>
</dbReference>
<evidence type="ECO:0000256" key="3">
    <source>
        <dbReference type="ARBA" id="ARBA00022824"/>
    </source>
</evidence>
<dbReference type="Pfam" id="PF02225">
    <property type="entry name" value="PA"/>
    <property type="match status" value="1"/>
</dbReference>
<keyword evidence="9" id="KW-1185">Reference proteome</keyword>
<dbReference type="SUPFAM" id="SSF48225">
    <property type="entry name" value="Seven-hairpin glycosidases"/>
    <property type="match status" value="1"/>
</dbReference>
<feature type="region of interest" description="Disordered" evidence="6">
    <location>
        <begin position="736"/>
        <end position="755"/>
    </location>
</feature>
<protein>
    <recommendedName>
        <fullName evidence="5">alpha-1,2-Mannosidase</fullName>
        <ecNumber evidence="5">3.2.1.-</ecNumber>
    </recommendedName>
</protein>
<feature type="region of interest" description="Disordered" evidence="6">
    <location>
        <begin position="916"/>
        <end position="941"/>
    </location>
</feature>
<dbReference type="EC" id="3.2.1.-" evidence="5"/>
<keyword evidence="5" id="KW-0378">Hydrolase</keyword>
<evidence type="ECO:0000313" key="8">
    <source>
        <dbReference type="EMBL" id="KAK9904089.1"/>
    </source>
</evidence>
<keyword evidence="3" id="KW-0256">Endoplasmic reticulum</keyword>
<dbReference type="PANTHER" id="PTHR45679">
    <property type="entry name" value="ER DEGRADATION-ENHANCING ALPHA-MANNOSIDASE-LIKE PROTEIN 2"/>
    <property type="match status" value="1"/>
</dbReference>
<evidence type="ECO:0000259" key="7">
    <source>
        <dbReference type="Pfam" id="PF02225"/>
    </source>
</evidence>
<evidence type="ECO:0000256" key="1">
    <source>
        <dbReference type="ARBA" id="ARBA00004240"/>
    </source>
</evidence>
<keyword evidence="5" id="KW-0326">Glycosidase</keyword>
<dbReference type="InterPro" id="IPR044674">
    <property type="entry name" value="EDEM1/2/3"/>
</dbReference>
<evidence type="ECO:0000256" key="2">
    <source>
        <dbReference type="ARBA" id="ARBA00007658"/>
    </source>
</evidence>
<gene>
    <name evidence="8" type="ORF">WJX75_004298</name>
</gene>
<dbReference type="Proteomes" id="UP001491310">
    <property type="component" value="Unassembled WGS sequence"/>
</dbReference>
<dbReference type="InterPro" id="IPR012341">
    <property type="entry name" value="6hp_glycosidase-like_sf"/>
</dbReference>
<dbReference type="InterPro" id="IPR046450">
    <property type="entry name" value="PA_dom_sf"/>
</dbReference>
<dbReference type="PRINTS" id="PR00747">
    <property type="entry name" value="GLYHDRLASE47"/>
</dbReference>
<name>A0ABR2YG29_9CHLO</name>
<evidence type="ECO:0000256" key="5">
    <source>
        <dbReference type="RuleBase" id="RU361193"/>
    </source>
</evidence>
<comment type="subcellular location">
    <subcellularLocation>
        <location evidence="1">Endoplasmic reticulum</location>
    </subcellularLocation>
</comment>
<evidence type="ECO:0000256" key="4">
    <source>
        <dbReference type="ARBA" id="ARBA00023180"/>
    </source>
</evidence>
<reference evidence="8 9" key="1">
    <citation type="journal article" date="2024" name="Nat. Commun.">
        <title>Phylogenomics reveals the evolutionary origins of lichenization in chlorophyte algae.</title>
        <authorList>
            <person name="Puginier C."/>
            <person name="Libourel C."/>
            <person name="Otte J."/>
            <person name="Skaloud P."/>
            <person name="Haon M."/>
            <person name="Grisel S."/>
            <person name="Petersen M."/>
            <person name="Berrin J.G."/>
            <person name="Delaux P.M."/>
            <person name="Dal Grande F."/>
            <person name="Keller J."/>
        </authorList>
    </citation>
    <scope>NUCLEOTIDE SEQUENCE [LARGE SCALE GENOMIC DNA]</scope>
    <source>
        <strain evidence="8 9">SAG 216-7</strain>
    </source>
</reference>
<sequence>MDAKAAFLPSRSFDQHSGFRSKHEMTSKGGTATSLIQVFYLAYILSSSAAWALADDGEPDSRLFEGRWFARTGPVGATEQRALRDEAREMFFFGFDNYLKYGHPKDEVRPISCRGHDSQGGIAITLIDSLDTLLLMGAEKQLGDAVTWLEQNLSFDLDERVHVFELTIRALGGLLSTHVLLTRNATILPEYDGGLLRLATDLGDRLLPAFDTPTGIPLSWVNLRKGVPAGETRITCTACAGTLLLELGLLSRLTSNPIYEAKALHVARQVYGIRSTATGLVGNTLDVDTLSWVRFDASIGAGIDSFYEYLLKAYLQFGDEEYLGMFVDLYAAAMRHLRPAEPGWAARGWLGEVHLHSGAVTRPWISSLAAFWPGLQALIGQTEDAALLHGNWTAAWKTFGWLPELFDAGVTQRHPLQRGYPLRPELIESTYLLHAATGDGTYLEAGRLFQATLAERNQQKCGFASVADVATGALEDTMESFFLSETTKYLFLLHSNATALPDYYIFSTEGHLLPVLASPADAADLLETSETGASGEPGLCKASKQEELDEAGGVEGDAEGGKGIAGEEGDGSAAAWELEGNREIGSGMRGEISNHWAEGTPPANCVALCAARSAAEAAAAEAALREAFPLLPLAGPHAALLRRRRCTACRVVTRAMAEMHARAAREAACSGENCTAPPALPQDLPRQILCRLQADEKGQLKCYHLEVLADLPPAKLHSLPPDAVIVQFKQMDTSAAAGAPGQAGQGGDAAGDEPPEHFLELRVTGQGADGEEVKLSLAGAGASFGAVLDSGCGDDNETGCLVSGDLVMGTPPDGCQTLTASADAAGSIIVLERGSCMFALKVANADAAGAVAAVVLSDEDWLMQMGGDNENNPGIPSLLLPFAAAETLRRTLADAPGRLQGLLKTLSPEKAVAATSAPAQPDACPAGGGPVSRVVPSEDDEGSQVLESATGCSQTGEGGLEGGMMELEGAAVEKQSKGVPSQDQDTVLLKEALGKQLGSEQAKSAAQAAMAAASATLQQKRVEVLIPPQAADWLKEEEQSGKPLDVGAAVHGMMLQLAKDNLAASVRDLAAAAAQLAAAAAQGAASQVAAATDAAAEDLGTSA</sequence>
<dbReference type="EMBL" id="JALJOT010000013">
    <property type="protein sequence ID" value="KAK9904089.1"/>
    <property type="molecule type" value="Genomic_DNA"/>
</dbReference>
<feature type="compositionally biased region" description="Acidic residues" evidence="6">
    <location>
        <begin position="547"/>
        <end position="558"/>
    </location>
</feature>
<proteinExistence type="inferred from homology"/>
<dbReference type="Pfam" id="PF01532">
    <property type="entry name" value="Glyco_hydro_47"/>
    <property type="match status" value="1"/>
</dbReference>
<dbReference type="InterPro" id="IPR036026">
    <property type="entry name" value="Seven-hairpin_glycosidases"/>
</dbReference>
<dbReference type="InterPro" id="IPR001382">
    <property type="entry name" value="Glyco_hydro_47"/>
</dbReference>